<reference evidence="2" key="1">
    <citation type="submission" date="2022-10" db="EMBL/GenBank/DDBJ databases">
        <title>Tapping the CABI collections for fungal endophytes: first genome assemblies for Collariella, Neodidymelliopsis, Ascochyta clinopodiicola, Didymella pomorum, Didymosphaeria variabile, Neocosmospora piperis and Neocucurbitaria cava.</title>
        <authorList>
            <person name="Hill R."/>
        </authorList>
    </citation>
    <scope>NUCLEOTIDE SEQUENCE</scope>
    <source>
        <strain evidence="2">IMI 355091</strain>
    </source>
</reference>
<accession>A0A9W8ZM63</accession>
<dbReference type="OrthoDB" id="10265389at2759"/>
<gene>
    <name evidence="2" type="ORF">N0V91_002618</name>
</gene>
<name>A0A9W8ZM63_9PLEO</name>
<organism evidence="2 3">
    <name type="scientific">Didymella pomorum</name>
    <dbReference type="NCBI Taxonomy" id="749634"/>
    <lineage>
        <taxon>Eukaryota</taxon>
        <taxon>Fungi</taxon>
        <taxon>Dikarya</taxon>
        <taxon>Ascomycota</taxon>
        <taxon>Pezizomycotina</taxon>
        <taxon>Dothideomycetes</taxon>
        <taxon>Pleosporomycetidae</taxon>
        <taxon>Pleosporales</taxon>
        <taxon>Pleosporineae</taxon>
        <taxon>Didymellaceae</taxon>
        <taxon>Didymella</taxon>
    </lineage>
</organism>
<proteinExistence type="predicted"/>
<dbReference type="EMBL" id="JAPEVA010000012">
    <property type="protein sequence ID" value="KAJ4409262.1"/>
    <property type="molecule type" value="Genomic_DNA"/>
</dbReference>
<dbReference type="Proteomes" id="UP001140510">
    <property type="component" value="Unassembled WGS sequence"/>
</dbReference>
<comment type="caution">
    <text evidence="2">The sequence shown here is derived from an EMBL/GenBank/DDBJ whole genome shotgun (WGS) entry which is preliminary data.</text>
</comment>
<keyword evidence="3" id="KW-1185">Reference proteome</keyword>
<protein>
    <recommendedName>
        <fullName evidence="4">CCR4-NOT transcription complex subunit 11</fullName>
    </recommendedName>
</protein>
<sequence length="411" mass="46205">MSLPPKLARELASLEFQCLSDLSRQNDEVLRELDHVSTLNEDGPGGAFNKSMRIKRAIDNLEAKVQTEPSWTALAALLRSEYRLWKLNVDTPIHANPFLSHWIDAILLLHVDTRGHQSNPSDDSFFANGPLTYRDIAAARLEMIKEMLKYGGEALGTATPRMLYKTRFPPKAIDIRPFIRMLEEGGVYDKGTAPVPPPDLTVPSKVADMEPGSPDASPVGSQSTPSLNFLDSTDDKSAPAPLGLKWKETILYNLETETNLDLAVHQLTHLPLTITTLDFLTTLITDQKLAPHRIDSKSVVLSFVQHALRIIEYARQPPDPASEPPPQIDIGINTHFGYGRDAQMWAVRVLLLFVKNLIQKGFVDVYPDKEYTLYYDIQEICTQYIWMGDVREFKAWLDEGISLEDGNRGLR</sequence>
<dbReference type="AlphaFoldDB" id="A0A9W8ZM63"/>
<evidence type="ECO:0000313" key="2">
    <source>
        <dbReference type="EMBL" id="KAJ4409262.1"/>
    </source>
</evidence>
<evidence type="ECO:0000256" key="1">
    <source>
        <dbReference type="SAM" id="MobiDB-lite"/>
    </source>
</evidence>
<evidence type="ECO:0000313" key="3">
    <source>
        <dbReference type="Proteomes" id="UP001140510"/>
    </source>
</evidence>
<feature type="region of interest" description="Disordered" evidence="1">
    <location>
        <begin position="190"/>
        <end position="226"/>
    </location>
</feature>
<evidence type="ECO:0008006" key="4">
    <source>
        <dbReference type="Google" id="ProtNLM"/>
    </source>
</evidence>